<feature type="transmembrane region" description="Helical" evidence="7">
    <location>
        <begin position="207"/>
        <end position="229"/>
    </location>
</feature>
<feature type="compositionally biased region" description="Low complexity" evidence="6">
    <location>
        <begin position="901"/>
        <end position="921"/>
    </location>
</feature>
<feature type="region of interest" description="Disordered" evidence="6">
    <location>
        <begin position="444"/>
        <end position="524"/>
    </location>
</feature>
<keyword evidence="5" id="KW-0175">Coiled coil</keyword>
<gene>
    <name evidence="11" type="ORF">PgNI_04695</name>
</gene>
<protein>
    <recommendedName>
        <fullName evidence="9">TM7S3/TM198-like domain-containing protein</fullName>
    </recommendedName>
</protein>
<evidence type="ECO:0000256" key="1">
    <source>
        <dbReference type="ARBA" id="ARBA00004141"/>
    </source>
</evidence>
<feature type="coiled-coil region" evidence="5">
    <location>
        <begin position="319"/>
        <end position="353"/>
    </location>
</feature>
<feature type="region of interest" description="Disordered" evidence="6">
    <location>
        <begin position="361"/>
        <end position="385"/>
    </location>
</feature>
<dbReference type="KEGG" id="pgri:PgNI_04695"/>
<evidence type="ECO:0000256" key="2">
    <source>
        <dbReference type="ARBA" id="ARBA00022692"/>
    </source>
</evidence>
<feature type="chain" id="PRO_5028170647" description="TM7S3/TM198-like domain-containing protein" evidence="8">
    <location>
        <begin position="27"/>
        <end position="1112"/>
    </location>
</feature>
<organism evidence="10 11">
    <name type="scientific">Pyricularia grisea</name>
    <name type="common">Crabgrass-specific blast fungus</name>
    <name type="synonym">Magnaporthe grisea</name>
    <dbReference type="NCBI Taxonomy" id="148305"/>
    <lineage>
        <taxon>Eukaryota</taxon>
        <taxon>Fungi</taxon>
        <taxon>Dikarya</taxon>
        <taxon>Ascomycota</taxon>
        <taxon>Pezizomycotina</taxon>
        <taxon>Sordariomycetes</taxon>
        <taxon>Sordariomycetidae</taxon>
        <taxon>Magnaporthales</taxon>
        <taxon>Pyriculariaceae</taxon>
        <taxon>Pyricularia</taxon>
    </lineage>
</organism>
<reference evidence="11" key="1">
    <citation type="journal article" date="2019" name="Mol. Biol. Evol.">
        <title>Blast fungal genomes show frequent chromosomal changes, gene gains and losses, and effector gene turnover.</title>
        <authorList>
            <person name="Gomez Luciano L.B."/>
            <person name="Jason Tsai I."/>
            <person name="Chuma I."/>
            <person name="Tosa Y."/>
            <person name="Chen Y.H."/>
            <person name="Li J.Y."/>
            <person name="Li M.Y."/>
            <person name="Jade Lu M.Y."/>
            <person name="Nakayashiki H."/>
            <person name="Li W.H."/>
        </authorList>
    </citation>
    <scope>NUCLEOTIDE SEQUENCE</scope>
    <source>
        <strain evidence="11">NI907</strain>
    </source>
</reference>
<evidence type="ECO:0000313" key="11">
    <source>
        <dbReference type="RefSeq" id="XP_030985748.1"/>
    </source>
</evidence>
<evidence type="ECO:0000256" key="7">
    <source>
        <dbReference type="SAM" id="Phobius"/>
    </source>
</evidence>
<feature type="compositionally biased region" description="Polar residues" evidence="6">
    <location>
        <begin position="366"/>
        <end position="380"/>
    </location>
</feature>
<accession>A0A6P8BES7</accession>
<evidence type="ECO:0000256" key="8">
    <source>
        <dbReference type="SAM" id="SignalP"/>
    </source>
</evidence>
<feature type="compositionally biased region" description="Polar residues" evidence="6">
    <location>
        <begin position="754"/>
        <end position="770"/>
    </location>
</feature>
<evidence type="ECO:0000256" key="3">
    <source>
        <dbReference type="ARBA" id="ARBA00022989"/>
    </source>
</evidence>
<feature type="region of interest" description="Disordered" evidence="6">
    <location>
        <begin position="898"/>
        <end position="931"/>
    </location>
</feature>
<evidence type="ECO:0000256" key="6">
    <source>
        <dbReference type="SAM" id="MobiDB-lite"/>
    </source>
</evidence>
<reference evidence="11" key="3">
    <citation type="submission" date="2025-08" db="UniProtKB">
        <authorList>
            <consortium name="RefSeq"/>
        </authorList>
    </citation>
    <scope>IDENTIFICATION</scope>
    <source>
        <strain evidence="11">NI907</strain>
    </source>
</reference>
<dbReference type="PANTHER" id="PTHR39469">
    <property type="entry name" value="CHROMOSOME 1, WHOLE GENOME SHOTGUN SEQUENCE"/>
    <property type="match status" value="1"/>
</dbReference>
<dbReference type="Proteomes" id="UP000515153">
    <property type="component" value="Unplaced"/>
</dbReference>
<dbReference type="AlphaFoldDB" id="A0A6P8BES7"/>
<dbReference type="InterPro" id="IPR025256">
    <property type="entry name" value="TM7S3/TM198-like_dom"/>
</dbReference>
<feature type="transmembrane region" description="Helical" evidence="7">
    <location>
        <begin position="128"/>
        <end position="149"/>
    </location>
</feature>
<feature type="compositionally biased region" description="Polar residues" evidence="6">
    <location>
        <begin position="43"/>
        <end position="54"/>
    </location>
</feature>
<feature type="compositionally biased region" description="Basic and acidic residues" evidence="6">
    <location>
        <begin position="510"/>
        <end position="524"/>
    </location>
</feature>
<feature type="domain" description="TM7S3/TM198-like" evidence="9">
    <location>
        <begin position="106"/>
        <end position="309"/>
    </location>
</feature>
<feature type="transmembrane region" description="Helical" evidence="7">
    <location>
        <begin position="101"/>
        <end position="121"/>
    </location>
</feature>
<feature type="transmembrane region" description="Helical" evidence="7">
    <location>
        <begin position="155"/>
        <end position="178"/>
    </location>
</feature>
<dbReference type="Pfam" id="PF13886">
    <property type="entry name" value="TM7S3_TM198"/>
    <property type="match status" value="1"/>
</dbReference>
<dbReference type="PANTHER" id="PTHR39469:SF1">
    <property type="entry name" value="DUF4203 DOMAIN-CONTAINING PROTEIN"/>
    <property type="match status" value="1"/>
</dbReference>
<feature type="compositionally biased region" description="Pro residues" evidence="6">
    <location>
        <begin position="445"/>
        <end position="456"/>
    </location>
</feature>
<proteinExistence type="predicted"/>
<feature type="compositionally biased region" description="Basic and acidic residues" evidence="6">
    <location>
        <begin position="551"/>
        <end position="569"/>
    </location>
</feature>
<keyword evidence="10" id="KW-1185">Reference proteome</keyword>
<sequence length="1112" mass="119705">MQLKGCRSIWLALVCCLFISWTLGSALPHVRRQDSPAAPTAINPPSSTISSHASTTPIPPTGGTGSLTESSATASVTATDGIYNITIPQGELPLEPRITPAWGVAGVILLGTGAVYALIGIKIRGLHTFFSTAFLSALGTCVLIVYVMVPPIPEGIQGAYLVAVVLTGVALGGLAMVFKEITEGLGCLLGGFCLSMWLLTLKEGGLLTGMGTKGGFVAAIALGTFAFYFSHHTRHYALIASTSFSGATAVVLGIDSFSRAGLKEFWAYIWALNDRLFPLGTVTYPITRGIRVEIAITIVIFLAGIVSQLKVWLIIKQHREKQETERLEARRNLDEEEARVGRQIEEAAAADRRDWEAIHGDVQYQEGPTDSPTNSASGSIRNEKGVATVKEMDSTARSTAMESTELVVMDGEDEKGPAKSLHHNPMSKSNLTLVHHEEIANPEPAVVPLPFNPPLPKEGEAGNGDDDDASSVAAYAGDENEQAEDSGSNRRLSSRQMSHAPVIKSLSQGSRRESITDTMEHSQRRELRLTESVIRDDQRSSIEAAFDDMSIGEKDDTTTEGKNAEKREVTASLARKPSSTDVTSVLELATGATAELTAHAPSETGKQSTLVDAATTNITEDFDTAQASQDGEDNKLHSPDSVAEAVTENAEKLDELVKSPEAPKKAVLADELPQAMSRVAMSHRTNEWAKHLSLAETPVLEVLKFEDLDTNEAAELKPEVQEQPAPVNTEELQQTANNAALPLAISRPPSTLSIYQPQTPQALTPSQSRLSWHPDTQFKDGGSTSATADKTYNRTPSTSRPSVPAIVPILKDPQSLRPMPTTTPPPMLDAKTLRRRSASPGPNVSVTTLNRQVVPGVVPYANPQTLIGQRDVIVRRKSIFGGLQSGLMESLPITHSGNAGGAAQPAAPMPYAASPSQSPYGTSPYHTSTDDLPLSRRRELMMRQQSLLSLSGNEVLPNSPYIMPQRSQSRASVGNLSYLTAVPGPSVSSDALAFNSHQPRRASMAPSPEVRESQLAYFRNSLAAEMRAGPMIGGRQSPGPRNVLGAEADNANVELHRGIMLGQRDAEMQKRDIENTQRVRAGFALDERMRSNEMQEAHRNVLRKMQASVKDT</sequence>
<dbReference type="GeneID" id="41959648"/>
<dbReference type="GO" id="GO:0016020">
    <property type="term" value="C:membrane"/>
    <property type="evidence" value="ECO:0007669"/>
    <property type="project" value="UniProtKB-SubCell"/>
</dbReference>
<keyword evidence="3 7" id="KW-1133">Transmembrane helix</keyword>
<feature type="region of interest" description="Disordered" evidence="6">
    <location>
        <begin position="550"/>
        <end position="579"/>
    </location>
</feature>
<keyword evidence="2 7" id="KW-0812">Transmembrane</keyword>
<feature type="region of interest" description="Disordered" evidence="6">
    <location>
        <begin position="754"/>
        <end position="804"/>
    </location>
</feature>
<feature type="transmembrane region" description="Helical" evidence="7">
    <location>
        <begin position="185"/>
        <end position="201"/>
    </location>
</feature>
<reference evidence="11" key="2">
    <citation type="submission" date="2019-10" db="EMBL/GenBank/DDBJ databases">
        <authorList>
            <consortium name="NCBI Genome Project"/>
        </authorList>
    </citation>
    <scope>NUCLEOTIDE SEQUENCE</scope>
    <source>
        <strain evidence="11">NI907</strain>
    </source>
</reference>
<feature type="compositionally biased region" description="Polar residues" evidence="6">
    <location>
        <begin position="782"/>
        <end position="801"/>
    </location>
</feature>
<evidence type="ECO:0000256" key="5">
    <source>
        <dbReference type="SAM" id="Coils"/>
    </source>
</evidence>
<evidence type="ECO:0000256" key="4">
    <source>
        <dbReference type="ARBA" id="ARBA00023136"/>
    </source>
</evidence>
<keyword evidence="4 7" id="KW-0472">Membrane</keyword>
<comment type="subcellular location">
    <subcellularLocation>
        <location evidence="1">Membrane</location>
        <topology evidence="1">Multi-pass membrane protein</topology>
    </subcellularLocation>
</comment>
<name>A0A6P8BES7_PYRGI</name>
<feature type="transmembrane region" description="Helical" evidence="7">
    <location>
        <begin position="236"/>
        <end position="254"/>
    </location>
</feature>
<feature type="compositionally biased region" description="Polar residues" evidence="6">
    <location>
        <begin position="485"/>
        <end position="497"/>
    </location>
</feature>
<keyword evidence="8" id="KW-0732">Signal</keyword>
<feature type="signal peptide" evidence="8">
    <location>
        <begin position="1"/>
        <end position="26"/>
    </location>
</feature>
<dbReference type="RefSeq" id="XP_030985748.1">
    <property type="nucleotide sequence ID" value="XM_031124739.1"/>
</dbReference>
<evidence type="ECO:0000313" key="10">
    <source>
        <dbReference type="Proteomes" id="UP000515153"/>
    </source>
</evidence>
<evidence type="ECO:0000259" key="9">
    <source>
        <dbReference type="Pfam" id="PF13886"/>
    </source>
</evidence>
<feature type="region of interest" description="Disordered" evidence="6">
    <location>
        <begin position="35"/>
        <end position="70"/>
    </location>
</feature>